<dbReference type="PANTHER" id="PTHR10353:SF36">
    <property type="entry name" value="LP05116P"/>
    <property type="match status" value="1"/>
</dbReference>
<dbReference type="EC" id="3.2.1.21" evidence="4 13"/>
<dbReference type="SUPFAM" id="SSF51445">
    <property type="entry name" value="(Trans)glycosidases"/>
    <property type="match status" value="1"/>
</dbReference>
<feature type="binding site" evidence="11">
    <location>
        <begin position="409"/>
        <end position="410"/>
    </location>
    <ligand>
        <name>substrate</name>
    </ligand>
</feature>
<feature type="binding site" evidence="11">
    <location>
        <position position="123"/>
    </location>
    <ligand>
        <name>substrate</name>
    </ligand>
</feature>
<evidence type="ECO:0000256" key="13">
    <source>
        <dbReference type="RuleBase" id="RU361175"/>
    </source>
</evidence>
<evidence type="ECO:0000256" key="5">
    <source>
        <dbReference type="ARBA" id="ARBA00022801"/>
    </source>
</evidence>
<dbReference type="GO" id="GO:0005829">
    <property type="term" value="C:cytosol"/>
    <property type="evidence" value="ECO:0007669"/>
    <property type="project" value="TreeGrafter"/>
</dbReference>
<keyword evidence="15" id="KW-1185">Reference proteome</keyword>
<evidence type="ECO:0000256" key="6">
    <source>
        <dbReference type="ARBA" id="ARBA00023001"/>
    </source>
</evidence>
<feature type="active site" description="Nucleophile" evidence="10 12">
    <location>
        <position position="356"/>
    </location>
</feature>
<dbReference type="InterPro" id="IPR033132">
    <property type="entry name" value="GH_1_N_CS"/>
</dbReference>
<feature type="binding site" evidence="11">
    <location>
        <position position="167"/>
    </location>
    <ligand>
        <name>substrate</name>
    </ligand>
</feature>
<dbReference type="PROSITE" id="PS00653">
    <property type="entry name" value="GLYCOSYL_HYDROL_F1_2"/>
    <property type="match status" value="1"/>
</dbReference>
<gene>
    <name evidence="14" type="primary">bglA_1</name>
    <name evidence="14" type="ORF">Mlute_00876</name>
</gene>
<keyword evidence="8 13" id="KW-0326">Glycosidase</keyword>
<keyword evidence="5 13" id="KW-0378">Hydrolase</keyword>
<reference evidence="14 15" key="1">
    <citation type="submission" date="2018-08" db="EMBL/GenBank/DDBJ databases">
        <title>Meiothermus luteus KCTC 52599 genome sequencing project.</title>
        <authorList>
            <person name="Da Costa M.S."/>
            <person name="Albuquerque L."/>
            <person name="Raposo P."/>
            <person name="Froufe H.J.C."/>
            <person name="Barroso C.S."/>
            <person name="Egas C."/>
        </authorList>
    </citation>
    <scope>NUCLEOTIDE SEQUENCE [LARGE SCALE GENOMIC DNA]</scope>
    <source>
        <strain evidence="14 15">KCTC 52599</strain>
    </source>
</reference>
<evidence type="ECO:0000256" key="8">
    <source>
        <dbReference type="ARBA" id="ARBA00023295"/>
    </source>
</evidence>
<keyword evidence="9" id="KW-0624">Polysaccharide degradation</keyword>
<evidence type="ECO:0000256" key="1">
    <source>
        <dbReference type="ARBA" id="ARBA00000448"/>
    </source>
</evidence>
<keyword evidence="6" id="KW-0136">Cellulose degradation</keyword>
<dbReference type="Proteomes" id="UP000265800">
    <property type="component" value="Unassembled WGS sequence"/>
</dbReference>
<evidence type="ECO:0000256" key="4">
    <source>
        <dbReference type="ARBA" id="ARBA00012744"/>
    </source>
</evidence>
<comment type="similarity">
    <text evidence="3 13">Belongs to the glycosyl hydrolase 1 family.</text>
</comment>
<name>A0A399EVQ2_9DEIN</name>
<evidence type="ECO:0000256" key="10">
    <source>
        <dbReference type="PIRSR" id="PIRSR617736-1"/>
    </source>
</evidence>
<dbReference type="OrthoDB" id="9765195at2"/>
<dbReference type="FunFam" id="3.20.20.80:FF:000004">
    <property type="entry name" value="Beta-glucosidase 6-phospho-beta-glucosidase"/>
    <property type="match status" value="1"/>
</dbReference>
<dbReference type="AlphaFoldDB" id="A0A399EVQ2"/>
<feature type="binding site" evidence="11">
    <location>
        <position position="402"/>
    </location>
    <ligand>
        <name>substrate</name>
    </ligand>
</feature>
<dbReference type="InterPro" id="IPR017853">
    <property type="entry name" value="GH"/>
</dbReference>
<sequence length="444" mass="51078">MELRKADFGPQFRWGVATAAYQIEGAVEEDGRGPSIWDTFAHTPGRIKTGENADVACDFYHRYREDLALIREMNFQAHRFSLSWPRILPEGRGRVNPKGLDFYQRVIDRTLELGLEPWVTLYHWDLPQALEDQGGWTNREIVGWFGEYVEVCSKAFGDRVRHWMVLNEPTVFTVLGYLQGRHAPGRKGLSSFLPAVHHAALAQAEGGRILRANLPEAQIGTTFSASYVQAAGPTWLSRMAAIQYDAIANRLFIEPALGLGYPWRRAPFLHLLRPYIRSGDLEKLAFNFDFIGLQTYFRQLVRFDPLAPATWAREVPHEERGGELTAMGWEVWPENLYHLLKQFAAYPGVRRIVITENGVAYPDALENGQVHDAKRIAFIQAHLRQVRRAQQEGVPVEGYFYWSLMDNFEWAEGYRPRFGLVYVDYPTQQRILKDSALWFRDFLG</sequence>
<dbReference type="Gene3D" id="3.20.20.80">
    <property type="entry name" value="Glycosidases"/>
    <property type="match status" value="1"/>
</dbReference>
<evidence type="ECO:0000256" key="9">
    <source>
        <dbReference type="ARBA" id="ARBA00023326"/>
    </source>
</evidence>
<dbReference type="InterPro" id="IPR018120">
    <property type="entry name" value="Glyco_hydro_1_AS"/>
</dbReference>
<evidence type="ECO:0000313" key="15">
    <source>
        <dbReference type="Proteomes" id="UP000265800"/>
    </source>
</evidence>
<dbReference type="PROSITE" id="PS00572">
    <property type="entry name" value="GLYCOSYL_HYDROL_F1_1"/>
    <property type="match status" value="1"/>
</dbReference>
<feature type="binding site" evidence="11">
    <location>
        <position position="296"/>
    </location>
    <ligand>
        <name>substrate</name>
    </ligand>
</feature>
<dbReference type="InterPro" id="IPR001360">
    <property type="entry name" value="Glyco_hydro_1"/>
</dbReference>
<evidence type="ECO:0000313" key="14">
    <source>
        <dbReference type="EMBL" id="RIH87715.1"/>
    </source>
</evidence>
<evidence type="ECO:0000256" key="7">
    <source>
        <dbReference type="ARBA" id="ARBA00023277"/>
    </source>
</evidence>
<keyword evidence="7" id="KW-0119">Carbohydrate metabolism</keyword>
<accession>A0A399EVQ2</accession>
<proteinExistence type="inferred from homology"/>
<dbReference type="PRINTS" id="PR00131">
    <property type="entry name" value="GLHYDRLASE1"/>
</dbReference>
<dbReference type="NCBIfam" id="TIGR03356">
    <property type="entry name" value="BGL"/>
    <property type="match status" value="1"/>
</dbReference>
<evidence type="ECO:0000256" key="12">
    <source>
        <dbReference type="PROSITE-ProRule" id="PRU10055"/>
    </source>
</evidence>
<dbReference type="PANTHER" id="PTHR10353">
    <property type="entry name" value="GLYCOSYL HYDROLASE"/>
    <property type="match status" value="1"/>
</dbReference>
<comment type="pathway">
    <text evidence="2">Glycan metabolism; cellulose degradation.</text>
</comment>
<protein>
    <recommendedName>
        <fullName evidence="4 13">Beta-glucosidase</fullName>
        <ecNumber evidence="4 13">3.2.1.21</ecNumber>
    </recommendedName>
</protein>
<dbReference type="Pfam" id="PF00232">
    <property type="entry name" value="Glyco_hydro_1"/>
    <property type="match status" value="1"/>
</dbReference>
<dbReference type="GO" id="GO:0030245">
    <property type="term" value="P:cellulose catabolic process"/>
    <property type="evidence" value="ECO:0007669"/>
    <property type="project" value="UniProtKB-KW"/>
</dbReference>
<dbReference type="EMBL" id="QWKZ01000019">
    <property type="protein sequence ID" value="RIH87715.1"/>
    <property type="molecule type" value="Genomic_DNA"/>
</dbReference>
<comment type="catalytic activity">
    <reaction evidence="1 13">
        <text>Hydrolysis of terminal, non-reducing beta-D-glucosyl residues with release of beta-D-glucose.</text>
        <dbReference type="EC" id="3.2.1.21"/>
    </reaction>
</comment>
<dbReference type="RefSeq" id="WP_119359544.1">
    <property type="nucleotide sequence ID" value="NZ_QWKZ01000019.1"/>
</dbReference>
<dbReference type="GO" id="GO:0008422">
    <property type="term" value="F:beta-glucosidase activity"/>
    <property type="evidence" value="ECO:0007669"/>
    <property type="project" value="UniProtKB-EC"/>
</dbReference>
<dbReference type="InterPro" id="IPR017736">
    <property type="entry name" value="Glyco_hydro_1_beta-glucosidase"/>
</dbReference>
<comment type="caution">
    <text evidence="14">The sequence shown here is derived from an EMBL/GenBank/DDBJ whole genome shotgun (WGS) entry which is preliminary data.</text>
</comment>
<feature type="active site" description="Proton donor" evidence="10">
    <location>
        <position position="168"/>
    </location>
</feature>
<evidence type="ECO:0000256" key="11">
    <source>
        <dbReference type="PIRSR" id="PIRSR617736-2"/>
    </source>
</evidence>
<evidence type="ECO:0000256" key="3">
    <source>
        <dbReference type="ARBA" id="ARBA00010838"/>
    </source>
</evidence>
<feature type="binding site" evidence="11">
    <location>
        <position position="22"/>
    </location>
    <ligand>
        <name>substrate</name>
    </ligand>
</feature>
<organism evidence="14 15">
    <name type="scientific">Meiothermus luteus</name>
    <dbReference type="NCBI Taxonomy" id="2026184"/>
    <lineage>
        <taxon>Bacteria</taxon>
        <taxon>Thermotogati</taxon>
        <taxon>Deinococcota</taxon>
        <taxon>Deinococci</taxon>
        <taxon>Thermales</taxon>
        <taxon>Thermaceae</taxon>
        <taxon>Meiothermus</taxon>
    </lineage>
</organism>
<evidence type="ECO:0000256" key="2">
    <source>
        <dbReference type="ARBA" id="ARBA00004987"/>
    </source>
</evidence>